<evidence type="ECO:0000313" key="4">
    <source>
        <dbReference type="EMBL" id="PJF47951.1"/>
    </source>
</evidence>
<dbReference type="InterPro" id="IPR045544">
    <property type="entry name" value="TCAD9"/>
</dbReference>
<comment type="caution">
    <text evidence="4">The sequence shown here is derived from an EMBL/GenBank/DDBJ whole genome shotgun (WGS) entry which is preliminary data.</text>
</comment>
<evidence type="ECO:0000259" key="3">
    <source>
        <dbReference type="PROSITE" id="PS50110"/>
    </source>
</evidence>
<evidence type="ECO:0000256" key="2">
    <source>
        <dbReference type="SAM" id="MobiDB-lite"/>
    </source>
</evidence>
<accession>A0A2M8QDS2</accession>
<keyword evidence="1" id="KW-0597">Phosphoprotein</keyword>
<dbReference type="AlphaFoldDB" id="A0A2M8QDS2"/>
<feature type="region of interest" description="Disordered" evidence="2">
    <location>
        <begin position="570"/>
        <end position="590"/>
    </location>
</feature>
<dbReference type="Gene3D" id="3.40.50.2300">
    <property type="match status" value="1"/>
</dbReference>
<dbReference type="Proteomes" id="UP000230790">
    <property type="component" value="Unassembled WGS sequence"/>
</dbReference>
<evidence type="ECO:0000256" key="1">
    <source>
        <dbReference type="PROSITE-ProRule" id="PRU00169"/>
    </source>
</evidence>
<organism evidence="4 5">
    <name type="scientific">Candidatus Thermofonsia Clade 3 bacterium</name>
    <dbReference type="NCBI Taxonomy" id="2364212"/>
    <lineage>
        <taxon>Bacteria</taxon>
        <taxon>Bacillati</taxon>
        <taxon>Chloroflexota</taxon>
        <taxon>Candidatus Thermofontia</taxon>
        <taxon>Candidatus Thermofonsia Clade 3</taxon>
    </lineage>
</organism>
<dbReference type="Pfam" id="PF19974">
    <property type="entry name" value="TCAD9"/>
    <property type="match status" value="1"/>
</dbReference>
<dbReference type="Gene3D" id="3.90.1200.10">
    <property type="match status" value="1"/>
</dbReference>
<gene>
    <name evidence="4" type="ORF">CUN48_06015</name>
</gene>
<feature type="modified residue" description="4-aspartylphosphate" evidence="1">
    <location>
        <position position="75"/>
    </location>
</feature>
<name>A0A2M8QDS2_9CHLR</name>
<protein>
    <recommendedName>
        <fullName evidence="3">Response regulatory domain-containing protein</fullName>
    </recommendedName>
</protein>
<evidence type="ECO:0000313" key="5">
    <source>
        <dbReference type="Proteomes" id="UP000230790"/>
    </source>
</evidence>
<proteinExistence type="predicted"/>
<dbReference type="InterPro" id="IPR011009">
    <property type="entry name" value="Kinase-like_dom_sf"/>
</dbReference>
<dbReference type="InterPro" id="IPR001789">
    <property type="entry name" value="Sig_transdc_resp-reg_receiver"/>
</dbReference>
<dbReference type="PROSITE" id="PS50110">
    <property type="entry name" value="RESPONSE_REGULATORY"/>
    <property type="match status" value="1"/>
</dbReference>
<reference evidence="4 5" key="1">
    <citation type="submission" date="2017-11" db="EMBL/GenBank/DDBJ databases">
        <title>Evolution of Phototrophy in the Chloroflexi Phylum Driven by Horizontal Gene Transfer.</title>
        <authorList>
            <person name="Ward L.M."/>
            <person name="Hemp J."/>
            <person name="Shih P.M."/>
            <person name="Mcglynn S.E."/>
            <person name="Fischer W."/>
        </authorList>
    </citation>
    <scope>NUCLEOTIDE SEQUENCE [LARGE SCALE GENOMIC DNA]</scope>
    <source>
        <strain evidence="4">JP3_7</strain>
    </source>
</reference>
<sequence length="590" mass="66895">MNQMGNRLDELNCSKCNTKKCVLVVDDDLQTSQDHAEDLRDRGYEPIVAEGKGEKLIEDAKAKARRHRCHVAIVDMRLFGAEGDESGLMLAGALAPTMCIIVTAYGNIPATNRSRRYDNIVGFFEKGDDPNKLMGEVYNALEKFCPCSLKPDGPGYDELCSKTLKDTPEASEEEIRCALVLLYRDENPRIEKLHLIVPDAPYPSQTTATVPARSAVYIAEPIRADRLPLQREVVKVADAEKIKREVDNYKTWVKGLLLTDRCARIEDKGHSVTLWNIGAIRYTNIARDDRRLFRAWYPAASSEQVTRALEDLFNVTLGPLYKEHRGADSQSVYGYYISHMFTPDFESRIQDYCAQNDKKFDAALLLGVPLKLRDPVRWAYEHRGQSSFRSRWEALTHGDLHSGNIFVDEHCKTYVLDYERSGPGYILRDFAELEADIRLRLAPIAPEQLRLSYAMDMALLAPRKGNVKPQSLPWHEIGGLDSSVIRELRKAFDAICVLRQLAHELTGELAEMKQYYWALLMETLISLLRKYSDVDASARNAARMRALLSAALIAERLAAWNSDWPPNDWPRPEDLPEHLGSITPVEPDVK</sequence>
<feature type="domain" description="Response regulatory" evidence="3">
    <location>
        <begin position="21"/>
        <end position="141"/>
    </location>
</feature>
<dbReference type="SMART" id="SM00448">
    <property type="entry name" value="REC"/>
    <property type="match status" value="1"/>
</dbReference>
<dbReference type="GO" id="GO:0000160">
    <property type="term" value="P:phosphorelay signal transduction system"/>
    <property type="evidence" value="ECO:0007669"/>
    <property type="project" value="InterPro"/>
</dbReference>
<dbReference type="EMBL" id="PGTN01000029">
    <property type="protein sequence ID" value="PJF47951.1"/>
    <property type="molecule type" value="Genomic_DNA"/>
</dbReference>
<dbReference type="SUPFAM" id="SSF52172">
    <property type="entry name" value="CheY-like"/>
    <property type="match status" value="1"/>
</dbReference>
<dbReference type="InterPro" id="IPR011006">
    <property type="entry name" value="CheY-like_superfamily"/>
</dbReference>
<dbReference type="SUPFAM" id="SSF56112">
    <property type="entry name" value="Protein kinase-like (PK-like)"/>
    <property type="match status" value="1"/>
</dbReference>